<evidence type="ECO:0000313" key="2">
    <source>
        <dbReference type="EMBL" id="CAB5023240.1"/>
    </source>
</evidence>
<reference evidence="2" key="1">
    <citation type="submission" date="2020-05" db="EMBL/GenBank/DDBJ databases">
        <authorList>
            <person name="Chiriac C."/>
            <person name="Salcher M."/>
            <person name="Ghai R."/>
            <person name="Kavagutti S V."/>
        </authorList>
    </citation>
    <scope>NUCLEOTIDE SEQUENCE</scope>
</reference>
<proteinExistence type="predicted"/>
<feature type="region of interest" description="Disordered" evidence="1">
    <location>
        <begin position="1"/>
        <end position="23"/>
    </location>
</feature>
<organism evidence="2">
    <name type="scientific">freshwater metagenome</name>
    <dbReference type="NCBI Taxonomy" id="449393"/>
    <lineage>
        <taxon>unclassified sequences</taxon>
        <taxon>metagenomes</taxon>
        <taxon>ecological metagenomes</taxon>
    </lineage>
</organism>
<name>A0A6J7QZT9_9ZZZZ</name>
<dbReference type="EMBL" id="CAFBOL010000194">
    <property type="protein sequence ID" value="CAB5023240.1"/>
    <property type="molecule type" value="Genomic_DNA"/>
</dbReference>
<feature type="region of interest" description="Disordered" evidence="1">
    <location>
        <begin position="181"/>
        <end position="202"/>
    </location>
</feature>
<evidence type="ECO:0000256" key="1">
    <source>
        <dbReference type="SAM" id="MobiDB-lite"/>
    </source>
</evidence>
<protein>
    <submittedName>
        <fullName evidence="2">Unannotated protein</fullName>
    </submittedName>
</protein>
<dbReference type="AlphaFoldDB" id="A0A6J7QZT9"/>
<accession>A0A6J7QZT9</accession>
<feature type="region of interest" description="Disordered" evidence="1">
    <location>
        <begin position="247"/>
        <end position="267"/>
    </location>
</feature>
<gene>
    <name evidence="2" type="ORF">UFOPK3931_03490</name>
</gene>
<sequence>MRSCALQQRHRPKRRQPEQASSGLFAVGEVSDIGRLCGSQHLVFRDERLHQHSAPAGARAHQAAGADQQGKCLFCRPVTRREHLCVEVEERHHVDTTDTMQYRLGADVHVTRWQFFGRSRDRDDGTVGCRRQLFLQPRHTRFHQCHRARTALLTHHGTSGAAATTCQQPVVALRHGSVAAGAALQRPTGSTSKQPRPAGGVDHADDLLAAVAQMGNQLRCQQRPLPRLFLGAIDDLQRRPPVHQFGLRGTHHAITGPPQRGHCGARRHEHTGSACTLCALDGDVARMPRGSAFFLQ</sequence>